<feature type="region of interest" description="Disordered" evidence="1">
    <location>
        <begin position="81"/>
        <end position="126"/>
    </location>
</feature>
<dbReference type="Pfam" id="PF08783">
    <property type="entry name" value="DWNN"/>
    <property type="match status" value="1"/>
</dbReference>
<name>A0AAV2EVQ8_9ROSI</name>
<reference evidence="3 4" key="1">
    <citation type="submission" date="2024-04" db="EMBL/GenBank/DDBJ databases">
        <authorList>
            <person name="Fracassetti M."/>
        </authorList>
    </citation>
    <scope>NUCLEOTIDE SEQUENCE [LARGE SCALE GENOMIC DNA]</scope>
</reference>
<organism evidence="3 4">
    <name type="scientific">Linum trigynum</name>
    <dbReference type="NCBI Taxonomy" id="586398"/>
    <lineage>
        <taxon>Eukaryota</taxon>
        <taxon>Viridiplantae</taxon>
        <taxon>Streptophyta</taxon>
        <taxon>Embryophyta</taxon>
        <taxon>Tracheophyta</taxon>
        <taxon>Spermatophyta</taxon>
        <taxon>Magnoliopsida</taxon>
        <taxon>eudicotyledons</taxon>
        <taxon>Gunneridae</taxon>
        <taxon>Pentapetalae</taxon>
        <taxon>rosids</taxon>
        <taxon>fabids</taxon>
        <taxon>Malpighiales</taxon>
        <taxon>Linaceae</taxon>
        <taxon>Linum</taxon>
    </lineage>
</organism>
<evidence type="ECO:0000313" key="4">
    <source>
        <dbReference type="Proteomes" id="UP001497516"/>
    </source>
</evidence>
<dbReference type="Gene3D" id="3.10.20.90">
    <property type="entry name" value="Phosphatidylinositol 3-kinase Catalytic Subunit, Chain A, domain 1"/>
    <property type="match status" value="1"/>
</dbReference>
<feature type="region of interest" description="Disordered" evidence="1">
    <location>
        <begin position="185"/>
        <end position="207"/>
    </location>
</feature>
<feature type="domain" description="DWNN" evidence="2">
    <location>
        <begin position="25"/>
        <end position="62"/>
    </location>
</feature>
<gene>
    <name evidence="3" type="ORF">LTRI10_LOCUS30853</name>
</gene>
<dbReference type="GO" id="GO:0008270">
    <property type="term" value="F:zinc ion binding"/>
    <property type="evidence" value="ECO:0007669"/>
    <property type="project" value="InterPro"/>
</dbReference>
<dbReference type="Proteomes" id="UP001497516">
    <property type="component" value="Chromosome 5"/>
</dbReference>
<protein>
    <recommendedName>
        <fullName evidence="2">DWNN domain-containing protein</fullName>
    </recommendedName>
</protein>
<evidence type="ECO:0000256" key="1">
    <source>
        <dbReference type="SAM" id="MobiDB-lite"/>
    </source>
</evidence>
<evidence type="ECO:0000259" key="2">
    <source>
        <dbReference type="Pfam" id="PF08783"/>
    </source>
</evidence>
<accession>A0AAV2EVQ8</accession>
<dbReference type="AlphaFoldDB" id="A0AAV2EVQ8"/>
<proteinExistence type="predicted"/>
<sequence length="258" mass="28792">MAILRSKFKAKKNTNPKWNPNGLCLGTDYDLVFTNENTKEEYGEQEEALIPCGASIAVRRVPGDRRRRCIDTSKIVVENNSYQEKEATLMAESKDSGEPTTSMEKSSVTDEEEEEEEEEEEDFHDFGEDALGLEKKQGKASGAAISKEEEDMKIKKLVSTPALSQFQGKRKPMCGIGGGSYVWRRNNGGDGGSSKRQRLTVQPDEENFRREIEAILPSSSSSSSGSNDIENEIVNISTDTHSLSPSIFFNSCKMRWKL</sequence>
<feature type="compositionally biased region" description="Acidic residues" evidence="1">
    <location>
        <begin position="109"/>
        <end position="123"/>
    </location>
</feature>
<feature type="compositionally biased region" description="Basic and acidic residues" evidence="1">
    <location>
        <begin position="83"/>
        <end position="97"/>
    </location>
</feature>
<evidence type="ECO:0000313" key="3">
    <source>
        <dbReference type="EMBL" id="CAL1390041.1"/>
    </source>
</evidence>
<dbReference type="InterPro" id="IPR014891">
    <property type="entry name" value="DWNN_domain"/>
</dbReference>
<keyword evidence="4" id="KW-1185">Reference proteome</keyword>
<dbReference type="EMBL" id="OZ034818">
    <property type="protein sequence ID" value="CAL1390041.1"/>
    <property type="molecule type" value="Genomic_DNA"/>
</dbReference>